<evidence type="ECO:0000313" key="2">
    <source>
        <dbReference type="Proteomes" id="UP000323917"/>
    </source>
</evidence>
<dbReference type="KEGG" id="bgok:Pr1d_26620"/>
<reference evidence="1 2" key="1">
    <citation type="submission" date="2019-08" db="EMBL/GenBank/DDBJ databases">
        <title>Deep-cultivation of Planctomycetes and their phenomic and genomic characterization uncovers novel biology.</title>
        <authorList>
            <person name="Wiegand S."/>
            <person name="Jogler M."/>
            <person name="Boedeker C."/>
            <person name="Pinto D."/>
            <person name="Vollmers J."/>
            <person name="Rivas-Marin E."/>
            <person name="Kohn T."/>
            <person name="Peeters S.H."/>
            <person name="Heuer A."/>
            <person name="Rast P."/>
            <person name="Oberbeckmann S."/>
            <person name="Bunk B."/>
            <person name="Jeske O."/>
            <person name="Meyerdierks A."/>
            <person name="Storesund J.E."/>
            <person name="Kallscheuer N."/>
            <person name="Luecker S."/>
            <person name="Lage O.M."/>
            <person name="Pohl T."/>
            <person name="Merkel B.J."/>
            <person name="Hornburger P."/>
            <person name="Mueller R.-W."/>
            <person name="Bruemmer F."/>
            <person name="Labrenz M."/>
            <person name="Spormann A.M."/>
            <person name="Op den Camp H."/>
            <person name="Overmann J."/>
            <person name="Amann R."/>
            <person name="Jetten M.S.M."/>
            <person name="Mascher T."/>
            <person name="Medema M.H."/>
            <person name="Devos D.P."/>
            <person name="Kaster A.-K."/>
            <person name="Ovreas L."/>
            <person name="Rohde M."/>
            <person name="Galperin M.Y."/>
            <person name="Jogler C."/>
        </authorList>
    </citation>
    <scope>NUCLEOTIDE SEQUENCE [LARGE SCALE GENOMIC DNA]</scope>
    <source>
        <strain evidence="1 2">Pr1d</strain>
    </source>
</reference>
<protein>
    <recommendedName>
        <fullName evidence="3">DUF5615 domain-containing protein</fullName>
    </recommendedName>
</protein>
<dbReference type="EMBL" id="CP042913">
    <property type="protein sequence ID" value="QEG35364.1"/>
    <property type="molecule type" value="Genomic_DNA"/>
</dbReference>
<proteinExistence type="predicted"/>
<name>A0A5B9Q8G4_9BACT</name>
<gene>
    <name evidence="1" type="ORF">Pr1d_26620</name>
</gene>
<keyword evidence="2" id="KW-1185">Reference proteome</keyword>
<dbReference type="Proteomes" id="UP000323917">
    <property type="component" value="Chromosome"/>
</dbReference>
<dbReference type="RefSeq" id="WP_148073887.1">
    <property type="nucleotide sequence ID" value="NZ_CP042913.1"/>
</dbReference>
<dbReference type="OrthoDB" id="8085537at2"/>
<organism evidence="1 2">
    <name type="scientific">Bythopirellula goksoeyrii</name>
    <dbReference type="NCBI Taxonomy" id="1400387"/>
    <lineage>
        <taxon>Bacteria</taxon>
        <taxon>Pseudomonadati</taxon>
        <taxon>Planctomycetota</taxon>
        <taxon>Planctomycetia</taxon>
        <taxon>Pirellulales</taxon>
        <taxon>Lacipirellulaceae</taxon>
        <taxon>Bythopirellula</taxon>
    </lineage>
</organism>
<accession>A0A5B9Q8G4</accession>
<evidence type="ECO:0008006" key="3">
    <source>
        <dbReference type="Google" id="ProtNLM"/>
    </source>
</evidence>
<sequence length="102" mass="11397">MRILFDENVPAPLCKFFPDDQVATIQRLGWTGIENGELVSRADADFDVLILADKNLRYQQNLSARRLALVELPTNCWPILEPLGSKVVEAVHGALTESYVIS</sequence>
<evidence type="ECO:0000313" key="1">
    <source>
        <dbReference type="EMBL" id="QEG35364.1"/>
    </source>
</evidence>
<dbReference type="AlphaFoldDB" id="A0A5B9Q8G4"/>